<evidence type="ECO:0000313" key="3">
    <source>
        <dbReference type="Proteomes" id="UP001596266"/>
    </source>
</evidence>
<comment type="caution">
    <text evidence="2">The sequence shown here is derived from an EMBL/GenBank/DDBJ whole genome shotgun (WGS) entry which is preliminary data.</text>
</comment>
<keyword evidence="3" id="KW-1185">Reference proteome</keyword>
<dbReference type="EMBL" id="JBHSUA010000009">
    <property type="protein sequence ID" value="MFC6396338.1"/>
    <property type="molecule type" value="Genomic_DNA"/>
</dbReference>
<reference evidence="3" key="1">
    <citation type="journal article" date="2019" name="Int. J. Syst. Evol. Microbiol.">
        <title>The Global Catalogue of Microorganisms (GCM) 10K type strain sequencing project: providing services to taxonomists for standard genome sequencing and annotation.</title>
        <authorList>
            <consortium name="The Broad Institute Genomics Platform"/>
            <consortium name="The Broad Institute Genome Sequencing Center for Infectious Disease"/>
            <person name="Wu L."/>
            <person name="Ma J."/>
        </authorList>
    </citation>
    <scope>NUCLEOTIDE SEQUENCE [LARGE SCALE GENOMIC DNA]</scope>
    <source>
        <strain evidence="3">CGMCC 1.15277</strain>
    </source>
</reference>
<feature type="chain" id="PRO_5045653860" evidence="1">
    <location>
        <begin position="25"/>
        <end position="46"/>
    </location>
</feature>
<evidence type="ECO:0000313" key="2">
    <source>
        <dbReference type="EMBL" id="MFC6396338.1"/>
    </source>
</evidence>
<name>A0ABW1WYJ6_9ACTN</name>
<protein>
    <submittedName>
        <fullName evidence="2">Uncharacterized protein</fullName>
    </submittedName>
</protein>
<evidence type="ECO:0000256" key="1">
    <source>
        <dbReference type="SAM" id="SignalP"/>
    </source>
</evidence>
<proteinExistence type="predicted"/>
<dbReference type="RefSeq" id="WP_343885025.1">
    <property type="nucleotide sequence ID" value="NZ_BAAAKI010000004.1"/>
</dbReference>
<sequence>MTRPRAAAALLSTFLAAGAQVATAQSGIHQYEPESWHWEAAPSPCA</sequence>
<gene>
    <name evidence="2" type="ORF">ACFP57_04965</name>
</gene>
<feature type="signal peptide" evidence="1">
    <location>
        <begin position="1"/>
        <end position="24"/>
    </location>
</feature>
<organism evidence="2 3">
    <name type="scientific">Luteococcus sanguinis</name>
    <dbReference type="NCBI Taxonomy" id="174038"/>
    <lineage>
        <taxon>Bacteria</taxon>
        <taxon>Bacillati</taxon>
        <taxon>Actinomycetota</taxon>
        <taxon>Actinomycetes</taxon>
        <taxon>Propionibacteriales</taxon>
        <taxon>Propionibacteriaceae</taxon>
        <taxon>Luteococcus</taxon>
    </lineage>
</organism>
<dbReference type="Proteomes" id="UP001596266">
    <property type="component" value="Unassembled WGS sequence"/>
</dbReference>
<keyword evidence="1" id="KW-0732">Signal</keyword>
<accession>A0ABW1WYJ6</accession>